<evidence type="ECO:0000256" key="4">
    <source>
        <dbReference type="ARBA" id="ARBA00022692"/>
    </source>
</evidence>
<proteinExistence type="predicted"/>
<keyword evidence="6 7" id="KW-0472">Membrane</keyword>
<keyword evidence="2" id="KW-0813">Transport</keyword>
<protein>
    <recommendedName>
        <fullName evidence="10">MATE family efflux transporter</fullName>
    </recommendedName>
</protein>
<evidence type="ECO:0000256" key="6">
    <source>
        <dbReference type="ARBA" id="ARBA00023136"/>
    </source>
</evidence>
<reference evidence="8 9" key="1">
    <citation type="submission" date="2022-01" db="EMBL/GenBank/DDBJ databases">
        <title>Dethiosulfovibrio faecalis sp. nov., a novel proteolytic, non-sulfur-reducing bacterium isolated from a marine aquaculture solid waste bioreactor.</title>
        <authorList>
            <person name="Grabowski S."/>
            <person name="Apolinario E."/>
            <person name="Schneider N."/>
            <person name="Marshall C.W."/>
            <person name="Sowers K.R."/>
        </authorList>
    </citation>
    <scope>NUCLEOTIDE SEQUENCE [LARGE SCALE GENOMIC DNA]</scope>
    <source>
        <strain evidence="8 9">DSM 12537</strain>
    </source>
</reference>
<feature type="transmembrane region" description="Helical" evidence="7">
    <location>
        <begin position="92"/>
        <end position="118"/>
    </location>
</feature>
<feature type="transmembrane region" description="Helical" evidence="7">
    <location>
        <begin position="42"/>
        <end position="72"/>
    </location>
</feature>
<dbReference type="InterPro" id="IPR002528">
    <property type="entry name" value="MATE_fam"/>
</dbReference>
<comment type="subcellular location">
    <subcellularLocation>
        <location evidence="1">Cell membrane</location>
        <topology evidence="1">Multi-pass membrane protein</topology>
    </subcellularLocation>
</comment>
<organism evidence="8 9">
    <name type="scientific">Dethiosulfovibrio marinus</name>
    <dbReference type="NCBI Taxonomy" id="133532"/>
    <lineage>
        <taxon>Bacteria</taxon>
        <taxon>Thermotogati</taxon>
        <taxon>Synergistota</taxon>
        <taxon>Synergistia</taxon>
        <taxon>Synergistales</taxon>
        <taxon>Dethiosulfovibrionaceae</taxon>
        <taxon>Dethiosulfovibrio</taxon>
    </lineage>
</organism>
<comment type="caution">
    <text evidence="8">The sequence shown here is derived from an EMBL/GenBank/DDBJ whole genome shotgun (WGS) entry which is preliminary data.</text>
</comment>
<dbReference type="InterPro" id="IPR048279">
    <property type="entry name" value="MdtK-like"/>
</dbReference>
<feature type="transmembrane region" description="Helical" evidence="7">
    <location>
        <begin position="9"/>
        <end position="30"/>
    </location>
</feature>
<evidence type="ECO:0000256" key="3">
    <source>
        <dbReference type="ARBA" id="ARBA00022475"/>
    </source>
</evidence>
<dbReference type="PANTHER" id="PTHR43823">
    <property type="entry name" value="SPORULATION PROTEIN YKVU"/>
    <property type="match status" value="1"/>
</dbReference>
<dbReference type="PANTHER" id="PTHR43823:SF3">
    <property type="entry name" value="MULTIDRUG EXPORT PROTEIN MEPA"/>
    <property type="match status" value="1"/>
</dbReference>
<feature type="transmembrane region" description="Helical" evidence="7">
    <location>
        <begin position="384"/>
        <end position="405"/>
    </location>
</feature>
<keyword evidence="5 7" id="KW-1133">Transmembrane helix</keyword>
<feature type="transmembrane region" description="Helical" evidence="7">
    <location>
        <begin position="355"/>
        <end position="372"/>
    </location>
</feature>
<feature type="transmembrane region" description="Helical" evidence="7">
    <location>
        <begin position="230"/>
        <end position="251"/>
    </location>
</feature>
<gene>
    <name evidence="8" type="ORF">L2W38_12710</name>
</gene>
<keyword evidence="4 7" id="KW-0812">Transmembrane</keyword>
<evidence type="ECO:0000313" key="9">
    <source>
        <dbReference type="Proteomes" id="UP001200430"/>
    </source>
</evidence>
<feature type="transmembrane region" description="Helical" evidence="7">
    <location>
        <begin position="314"/>
        <end position="335"/>
    </location>
</feature>
<feature type="transmembrane region" description="Helical" evidence="7">
    <location>
        <begin position="263"/>
        <end position="286"/>
    </location>
</feature>
<sequence>MNELGSRRLFFKYAVPQMVGLLFNSIYLIMDGVFIGNRLGRIGMAAAAISVPVIEILIAISMALASGAGIMISDRLGRERLGEALRIFKASILLSALVGSAVALLGNHFCHGIAGFLGATPGIHDQAVGYLRYIVLFSPFLLFSFLLGGLARNDGRPGLAMTALTLGSLSNVVLDYLFLFPMDMGIEGAALATAIGPVVSVIVLLPHFLLKRGRLYLEKATIRWKDWLDILRLGSPSFVMEFSIGIITFIYNVAIVKNGYGEIGLAAYLVIGYMMLIFLTLFLGMAEGLQPVFSYLQSVGNHGKNDELLSFARCFFLAIGISCYMGIVLFGRDFISIFSPEEIAMIDLAEKASPVYFAGFFLAGFNILAISFRQSTGRTRSAMAISLLRSVAIPPVLIGLLPLILGRESIWACHSLAEAGTACYIFKTTRRNERWEERWENRLPRYTVEDERTTRSGPSTSRST</sequence>
<feature type="transmembrane region" description="Helical" evidence="7">
    <location>
        <begin position="158"/>
        <end position="178"/>
    </location>
</feature>
<evidence type="ECO:0000313" key="8">
    <source>
        <dbReference type="EMBL" id="MCF4143671.1"/>
    </source>
</evidence>
<name>A0ABS9EU04_9BACT</name>
<evidence type="ECO:0000256" key="5">
    <source>
        <dbReference type="ARBA" id="ARBA00022989"/>
    </source>
</evidence>
<accession>A0ABS9EU04</accession>
<dbReference type="Proteomes" id="UP001200430">
    <property type="component" value="Unassembled WGS sequence"/>
</dbReference>
<dbReference type="RefSeq" id="WP_236100448.1">
    <property type="nucleotide sequence ID" value="NZ_JAKGUD010000023.1"/>
</dbReference>
<evidence type="ECO:0000256" key="1">
    <source>
        <dbReference type="ARBA" id="ARBA00004651"/>
    </source>
</evidence>
<evidence type="ECO:0000256" key="2">
    <source>
        <dbReference type="ARBA" id="ARBA00022448"/>
    </source>
</evidence>
<dbReference type="EMBL" id="JAKGUD010000023">
    <property type="protein sequence ID" value="MCF4143671.1"/>
    <property type="molecule type" value="Genomic_DNA"/>
</dbReference>
<feature type="transmembrane region" description="Helical" evidence="7">
    <location>
        <begin position="190"/>
        <end position="210"/>
    </location>
</feature>
<evidence type="ECO:0008006" key="10">
    <source>
        <dbReference type="Google" id="ProtNLM"/>
    </source>
</evidence>
<dbReference type="InterPro" id="IPR051327">
    <property type="entry name" value="MATE_MepA_subfamily"/>
</dbReference>
<evidence type="ECO:0000256" key="7">
    <source>
        <dbReference type="SAM" id="Phobius"/>
    </source>
</evidence>
<keyword evidence="3" id="KW-1003">Cell membrane</keyword>
<dbReference type="Pfam" id="PF01554">
    <property type="entry name" value="MatE"/>
    <property type="match status" value="2"/>
</dbReference>
<keyword evidence="9" id="KW-1185">Reference proteome</keyword>
<feature type="transmembrane region" description="Helical" evidence="7">
    <location>
        <begin position="130"/>
        <end position="151"/>
    </location>
</feature>
<dbReference type="PIRSF" id="PIRSF006603">
    <property type="entry name" value="DinF"/>
    <property type="match status" value="1"/>
</dbReference>